<keyword evidence="1" id="KW-0378">Hydrolase</keyword>
<dbReference type="PANTHER" id="PTHR31118">
    <property type="entry name" value="CYCLASE-LIKE PROTEIN 2"/>
    <property type="match status" value="1"/>
</dbReference>
<name>A0ABU2Z8Q0_9ACTN</name>
<dbReference type="InterPro" id="IPR007325">
    <property type="entry name" value="KFase/CYL"/>
</dbReference>
<dbReference type="InterPro" id="IPR037175">
    <property type="entry name" value="KFase_sf"/>
</dbReference>
<protein>
    <submittedName>
        <fullName evidence="1">Cyclase family protein</fullName>
        <ecNumber evidence="1">3.5.-.-</ecNumber>
    </submittedName>
</protein>
<sequence length="237" mass="25757">MSSKQRRIVDLSHPIRHGMITYPGLPGPEIGEHLTREASRKIYAPGTEFAMGRISMVSNTGTYVDSPHHRFDDGQDLAGLPLDRLTDLDGVVVRVEGVADRGRAVDRAALLPYEVTGRAVLVHTGWDRHWGTDRYGHGHPYLTADAVAWLVEQGAVLVGMDTLNIDDTDDGTRPAHTGLLAAGIPVVEHLRGLERLPPEGFRFHAAPPAVEGMGTFPVRAYALLHEGDADADAERAL</sequence>
<gene>
    <name evidence="1" type="ORF">RM704_36860</name>
</gene>
<dbReference type="SUPFAM" id="SSF102198">
    <property type="entry name" value="Putative cyclase"/>
    <property type="match status" value="1"/>
</dbReference>
<dbReference type="RefSeq" id="WP_311592239.1">
    <property type="nucleotide sequence ID" value="NZ_JAVRFJ010000044.1"/>
</dbReference>
<evidence type="ECO:0000313" key="2">
    <source>
        <dbReference type="Proteomes" id="UP001180737"/>
    </source>
</evidence>
<dbReference type="Proteomes" id="UP001180737">
    <property type="component" value="Unassembled WGS sequence"/>
</dbReference>
<dbReference type="EC" id="3.5.-.-" evidence="1"/>
<dbReference type="Pfam" id="PF04199">
    <property type="entry name" value="Cyclase"/>
    <property type="match status" value="1"/>
</dbReference>
<reference evidence="1" key="1">
    <citation type="submission" date="2024-05" db="EMBL/GenBank/DDBJ databases">
        <title>30 novel species of actinomycetes from the DSMZ collection.</title>
        <authorList>
            <person name="Nouioui I."/>
        </authorList>
    </citation>
    <scope>NUCLEOTIDE SEQUENCE</scope>
    <source>
        <strain evidence="1">DSM 3412</strain>
    </source>
</reference>
<organism evidence="1 2">
    <name type="scientific">Streptomyces gottesmaniae</name>
    <dbReference type="NCBI Taxonomy" id="3075518"/>
    <lineage>
        <taxon>Bacteria</taxon>
        <taxon>Bacillati</taxon>
        <taxon>Actinomycetota</taxon>
        <taxon>Actinomycetes</taxon>
        <taxon>Kitasatosporales</taxon>
        <taxon>Streptomycetaceae</taxon>
        <taxon>Streptomyces</taxon>
    </lineage>
</organism>
<keyword evidence="2" id="KW-1185">Reference proteome</keyword>
<evidence type="ECO:0000313" key="1">
    <source>
        <dbReference type="EMBL" id="MDT0572966.1"/>
    </source>
</evidence>
<dbReference type="EMBL" id="JAVRFJ010000044">
    <property type="protein sequence ID" value="MDT0572966.1"/>
    <property type="molecule type" value="Genomic_DNA"/>
</dbReference>
<dbReference type="PANTHER" id="PTHR31118:SF12">
    <property type="entry name" value="CYCLASE-LIKE PROTEIN 2"/>
    <property type="match status" value="1"/>
</dbReference>
<comment type="caution">
    <text evidence="1">The sequence shown here is derived from an EMBL/GenBank/DDBJ whole genome shotgun (WGS) entry which is preliminary data.</text>
</comment>
<dbReference type="GO" id="GO:0016787">
    <property type="term" value="F:hydrolase activity"/>
    <property type="evidence" value="ECO:0007669"/>
    <property type="project" value="UniProtKB-KW"/>
</dbReference>
<proteinExistence type="predicted"/>
<accession>A0ABU2Z8Q0</accession>
<dbReference type="Gene3D" id="3.50.30.50">
    <property type="entry name" value="Putative cyclase"/>
    <property type="match status" value="1"/>
</dbReference>